<comment type="caution">
    <text evidence="9">The sequence shown here is derived from an EMBL/GenBank/DDBJ whole genome shotgun (WGS) entry which is preliminary data.</text>
</comment>
<feature type="domain" description="Enolpyruvate transferase" evidence="8">
    <location>
        <begin position="10"/>
        <end position="417"/>
    </location>
</feature>
<name>A0ABR6PDU0_9SPHI</name>
<dbReference type="InterPro" id="IPR036968">
    <property type="entry name" value="Enolpyruvate_Tfrase_sf"/>
</dbReference>
<dbReference type="CDD" id="cd01556">
    <property type="entry name" value="EPSP_synthase"/>
    <property type="match status" value="1"/>
</dbReference>
<comment type="function">
    <text evidence="7">Catalyzes the transfer of the enolpyruvyl moiety of phosphoenolpyruvate (PEP) to the 5-hydroxyl of shikimate-3-phosphate (S3P) to produce enolpyruvyl shikimate-3-phosphate and inorganic phosphate.</text>
</comment>
<dbReference type="InterPro" id="IPR023193">
    <property type="entry name" value="EPSP_synthase_CS"/>
</dbReference>
<dbReference type="NCBIfam" id="TIGR01356">
    <property type="entry name" value="aroA"/>
    <property type="match status" value="1"/>
</dbReference>
<dbReference type="PIRSF" id="PIRSF000505">
    <property type="entry name" value="EPSPS"/>
    <property type="match status" value="1"/>
</dbReference>
<evidence type="ECO:0000256" key="6">
    <source>
        <dbReference type="ARBA" id="ARBA00044633"/>
    </source>
</evidence>
<feature type="binding site" evidence="7">
    <location>
        <position position="192"/>
    </location>
    <ligand>
        <name>3-phosphoshikimate</name>
        <dbReference type="ChEBI" id="CHEBI:145989"/>
    </ligand>
</feature>
<sequence>MQNVILKKSNKQISGTVNLTGSKSECNRALVIEALSNGKVKVENVSDAADAVLLAGILRSAVGSDQLAAVHGPSTIDHGPQTVDIGPAGTAMRFLTAYFAIQDNEVILTGSQRMKERPIGILVDALRELGAHIDYEEKERYPPIKLKGSFGQQTSKISIKGNISSQYITALLLIAARLPFGLELHIEGELTSRPYVEMTLAMLETAGIQHQWLDNVISITNQEFTTTSIHVEPDWSAASYWYAIAALADQADLFLTGLTPYSLQGDSVITEIMANFGITSQFKDGGVQLIRENKPFSHKIFDLKECPDLAQTIIVVCAALGHEAAFTGLETLKIKETDRILALQTELAKMGVKLIENNEVYQLDCSGKFIPDRMFINTYHDHRMAMAFAPLALIIPQLEFENGPVVDKSYPAFWTDLAKLGFEVQEVEG</sequence>
<comment type="subcellular location">
    <subcellularLocation>
        <location evidence="7">Cytoplasm</location>
    </subcellularLocation>
</comment>
<gene>
    <name evidence="7" type="primary">aroA</name>
    <name evidence="9" type="ORF">HDF23_000601</name>
</gene>
<evidence type="ECO:0000256" key="3">
    <source>
        <dbReference type="ARBA" id="ARBA00022605"/>
    </source>
</evidence>
<dbReference type="Pfam" id="PF00275">
    <property type="entry name" value="EPSP_synthase"/>
    <property type="match status" value="1"/>
</dbReference>
<protein>
    <recommendedName>
        <fullName evidence="7">3-phosphoshikimate 1-carboxyvinyltransferase</fullName>
        <ecNumber evidence="7">2.5.1.19</ecNumber>
    </recommendedName>
    <alternativeName>
        <fullName evidence="7">5-enolpyruvylshikimate-3-phosphate synthase</fullName>
        <shortName evidence="7">EPSP synthase</shortName>
        <shortName evidence="7">EPSPS</shortName>
    </alternativeName>
</protein>
<organism evidence="9 10">
    <name type="scientific">Mucilaginibacter lappiensis</name>
    <dbReference type="NCBI Taxonomy" id="354630"/>
    <lineage>
        <taxon>Bacteria</taxon>
        <taxon>Pseudomonadati</taxon>
        <taxon>Bacteroidota</taxon>
        <taxon>Sphingobacteriia</taxon>
        <taxon>Sphingobacteriales</taxon>
        <taxon>Sphingobacteriaceae</taxon>
        <taxon>Mucilaginibacter</taxon>
    </lineage>
</organism>
<evidence type="ECO:0000256" key="4">
    <source>
        <dbReference type="ARBA" id="ARBA00022679"/>
    </source>
</evidence>
<dbReference type="GO" id="GO:0003866">
    <property type="term" value="F:3-phosphoshikimate 1-carboxyvinyltransferase activity"/>
    <property type="evidence" value="ECO:0007669"/>
    <property type="project" value="UniProtKB-EC"/>
</dbReference>
<evidence type="ECO:0000256" key="2">
    <source>
        <dbReference type="ARBA" id="ARBA00009948"/>
    </source>
</evidence>
<comment type="catalytic activity">
    <reaction evidence="6">
        <text>3-phosphoshikimate + phosphoenolpyruvate = 5-O-(1-carboxyvinyl)-3-phosphoshikimate + phosphate</text>
        <dbReference type="Rhea" id="RHEA:21256"/>
        <dbReference type="ChEBI" id="CHEBI:43474"/>
        <dbReference type="ChEBI" id="CHEBI:57701"/>
        <dbReference type="ChEBI" id="CHEBI:58702"/>
        <dbReference type="ChEBI" id="CHEBI:145989"/>
        <dbReference type="EC" id="2.5.1.19"/>
    </reaction>
    <physiologicalReaction direction="left-to-right" evidence="6">
        <dbReference type="Rhea" id="RHEA:21257"/>
    </physiologicalReaction>
</comment>
<dbReference type="HAMAP" id="MF_00210">
    <property type="entry name" value="EPSP_synth"/>
    <property type="match status" value="1"/>
</dbReference>
<evidence type="ECO:0000256" key="7">
    <source>
        <dbReference type="HAMAP-Rule" id="MF_00210"/>
    </source>
</evidence>
<feature type="binding site" evidence="7">
    <location>
        <position position="23"/>
    </location>
    <ligand>
        <name>phosphoenolpyruvate</name>
        <dbReference type="ChEBI" id="CHEBI:58702"/>
    </ligand>
</feature>
<evidence type="ECO:0000256" key="5">
    <source>
        <dbReference type="ARBA" id="ARBA00023141"/>
    </source>
</evidence>
<dbReference type="InterPro" id="IPR006264">
    <property type="entry name" value="EPSP_synthase"/>
</dbReference>
<evidence type="ECO:0000256" key="1">
    <source>
        <dbReference type="ARBA" id="ARBA00004811"/>
    </source>
</evidence>
<feature type="binding site" evidence="7">
    <location>
        <position position="166"/>
    </location>
    <ligand>
        <name>phosphoenolpyruvate</name>
        <dbReference type="ChEBI" id="CHEBI:58702"/>
    </ligand>
</feature>
<dbReference type="PANTHER" id="PTHR21090:SF5">
    <property type="entry name" value="PENTAFUNCTIONAL AROM POLYPEPTIDE"/>
    <property type="match status" value="1"/>
</dbReference>
<keyword evidence="5 7" id="KW-0057">Aromatic amino acid biosynthesis</keyword>
<keyword evidence="3 7" id="KW-0028">Amino-acid biosynthesis</keyword>
<feature type="binding site" evidence="7">
    <location>
        <position position="24"/>
    </location>
    <ligand>
        <name>3-phosphoshikimate</name>
        <dbReference type="ChEBI" id="CHEBI:145989"/>
    </ligand>
</feature>
<keyword evidence="7" id="KW-0963">Cytoplasm</keyword>
<feature type="binding site" evidence="7">
    <location>
        <position position="165"/>
    </location>
    <ligand>
        <name>3-phosphoshikimate</name>
        <dbReference type="ChEBI" id="CHEBI:145989"/>
    </ligand>
</feature>
<dbReference type="Gene3D" id="3.65.10.10">
    <property type="entry name" value="Enolpyruvate transferase domain"/>
    <property type="match status" value="2"/>
</dbReference>
<dbReference type="InterPro" id="IPR001986">
    <property type="entry name" value="Enolpyruvate_Tfrase_dom"/>
</dbReference>
<feature type="binding site" evidence="7">
    <location>
        <position position="23"/>
    </location>
    <ligand>
        <name>3-phosphoshikimate</name>
        <dbReference type="ChEBI" id="CHEBI:145989"/>
    </ligand>
</feature>
<keyword evidence="4 7" id="KW-0808">Transferase</keyword>
<comment type="caution">
    <text evidence="7">Lacks conserved residue(s) required for the propagation of feature annotation.</text>
</comment>
<feature type="binding site" evidence="7">
    <location>
        <position position="166"/>
    </location>
    <ligand>
        <name>3-phosphoshikimate</name>
        <dbReference type="ChEBI" id="CHEBI:145989"/>
    </ligand>
</feature>
<proteinExistence type="inferred from homology"/>
<dbReference type="PROSITE" id="PS00885">
    <property type="entry name" value="EPSP_SYNTHASE_2"/>
    <property type="match status" value="1"/>
</dbReference>
<feature type="binding site" evidence="7">
    <location>
        <position position="28"/>
    </location>
    <ligand>
        <name>3-phosphoshikimate</name>
        <dbReference type="ChEBI" id="CHEBI:145989"/>
    </ligand>
</feature>
<dbReference type="PANTHER" id="PTHR21090">
    <property type="entry name" value="AROM/DEHYDROQUINATE SYNTHASE"/>
    <property type="match status" value="1"/>
</dbReference>
<comment type="similarity">
    <text evidence="2 7">Belongs to the EPSP synthase family.</text>
</comment>
<feature type="binding site" evidence="7">
    <location>
        <position position="335"/>
    </location>
    <ligand>
        <name>3-phosphoshikimate</name>
        <dbReference type="ChEBI" id="CHEBI:145989"/>
    </ligand>
</feature>
<evidence type="ECO:0000313" key="9">
    <source>
        <dbReference type="EMBL" id="MBB6107871.1"/>
    </source>
</evidence>
<evidence type="ECO:0000259" key="8">
    <source>
        <dbReference type="Pfam" id="PF00275"/>
    </source>
</evidence>
<feature type="active site" description="Proton acceptor" evidence="7">
    <location>
        <position position="308"/>
    </location>
</feature>
<feature type="binding site" evidence="7">
    <location>
        <position position="383"/>
    </location>
    <ligand>
        <name>phosphoenolpyruvate</name>
        <dbReference type="ChEBI" id="CHEBI:58702"/>
    </ligand>
</feature>
<dbReference type="Proteomes" id="UP000541583">
    <property type="component" value="Unassembled WGS sequence"/>
</dbReference>
<feature type="binding site" evidence="7">
    <location>
        <position position="408"/>
    </location>
    <ligand>
        <name>phosphoenolpyruvate</name>
        <dbReference type="ChEBI" id="CHEBI:58702"/>
    </ligand>
</feature>
<dbReference type="EMBL" id="JACHCB010000001">
    <property type="protein sequence ID" value="MBB6107871.1"/>
    <property type="molecule type" value="Genomic_DNA"/>
</dbReference>
<feature type="binding site" evidence="7">
    <location>
        <position position="164"/>
    </location>
    <ligand>
        <name>3-phosphoshikimate</name>
        <dbReference type="ChEBI" id="CHEBI:145989"/>
    </ligand>
</feature>
<feature type="binding site" evidence="7">
    <location>
        <position position="117"/>
    </location>
    <ligand>
        <name>phosphoenolpyruvate</name>
        <dbReference type="ChEBI" id="CHEBI:58702"/>
    </ligand>
</feature>
<feature type="binding site" evidence="7">
    <location>
        <position position="89"/>
    </location>
    <ligand>
        <name>phosphoenolpyruvate</name>
        <dbReference type="ChEBI" id="CHEBI:58702"/>
    </ligand>
</feature>
<dbReference type="EC" id="2.5.1.19" evidence="7"/>
<feature type="binding site" evidence="7">
    <location>
        <position position="339"/>
    </location>
    <ligand>
        <name>phosphoenolpyruvate</name>
        <dbReference type="ChEBI" id="CHEBI:58702"/>
    </ligand>
</feature>
<comment type="pathway">
    <text evidence="1 7">Metabolic intermediate biosynthesis; chorismate biosynthesis; chorismate from D-erythrose 4-phosphate and phosphoenolpyruvate: step 6/7.</text>
</comment>
<feature type="binding site" evidence="7">
    <location>
        <position position="308"/>
    </location>
    <ligand>
        <name>3-phosphoshikimate</name>
        <dbReference type="ChEBI" id="CHEBI:145989"/>
    </ligand>
</feature>
<accession>A0ABR6PDU0</accession>
<dbReference type="SUPFAM" id="SSF55205">
    <property type="entry name" value="EPT/RTPC-like"/>
    <property type="match status" value="1"/>
</dbReference>
<comment type="subunit">
    <text evidence="7">Monomer.</text>
</comment>
<reference evidence="9 10" key="1">
    <citation type="submission" date="2020-08" db="EMBL/GenBank/DDBJ databases">
        <title>Genomic Encyclopedia of Type Strains, Phase IV (KMG-V): Genome sequencing to study the core and pangenomes of soil and plant-associated prokaryotes.</title>
        <authorList>
            <person name="Whitman W."/>
        </authorList>
    </citation>
    <scope>NUCLEOTIDE SEQUENCE [LARGE SCALE GENOMIC DNA]</scope>
    <source>
        <strain evidence="9 10">ANJLi2</strain>
    </source>
</reference>
<dbReference type="InterPro" id="IPR013792">
    <property type="entry name" value="RNA3'P_cycl/enolpyr_Trfase_a/b"/>
</dbReference>
<keyword evidence="10" id="KW-1185">Reference proteome</keyword>
<evidence type="ECO:0000313" key="10">
    <source>
        <dbReference type="Proteomes" id="UP000541583"/>
    </source>
</evidence>